<feature type="compositionally biased region" description="Low complexity" evidence="1">
    <location>
        <begin position="16"/>
        <end position="31"/>
    </location>
</feature>
<evidence type="ECO:0000313" key="3">
    <source>
        <dbReference type="EMBL" id="KAG6436761.1"/>
    </source>
</evidence>
<feature type="compositionally biased region" description="Polar residues" evidence="1">
    <location>
        <begin position="1"/>
        <end position="15"/>
    </location>
</feature>
<dbReference type="EMBL" id="PNBA02000001">
    <property type="protein sequence ID" value="KAG6436761.1"/>
    <property type="molecule type" value="Genomic_DNA"/>
</dbReference>
<dbReference type="Gene3D" id="1.25.40.990">
    <property type="match status" value="1"/>
</dbReference>
<evidence type="ECO:0000256" key="1">
    <source>
        <dbReference type="SAM" id="MobiDB-lite"/>
    </source>
</evidence>
<gene>
    <name evidence="3" type="ORF">SASPL_101663</name>
</gene>
<feature type="compositionally biased region" description="Low complexity" evidence="1">
    <location>
        <begin position="42"/>
        <end position="52"/>
    </location>
</feature>
<organism evidence="3">
    <name type="scientific">Salvia splendens</name>
    <name type="common">Scarlet sage</name>
    <dbReference type="NCBI Taxonomy" id="180675"/>
    <lineage>
        <taxon>Eukaryota</taxon>
        <taxon>Viridiplantae</taxon>
        <taxon>Streptophyta</taxon>
        <taxon>Embryophyta</taxon>
        <taxon>Tracheophyta</taxon>
        <taxon>Spermatophyta</taxon>
        <taxon>Magnoliopsida</taxon>
        <taxon>eudicotyledons</taxon>
        <taxon>Gunneridae</taxon>
        <taxon>Pentapetalae</taxon>
        <taxon>asterids</taxon>
        <taxon>lamiids</taxon>
        <taxon>Lamiales</taxon>
        <taxon>Lamiaceae</taxon>
        <taxon>Nepetoideae</taxon>
        <taxon>Mentheae</taxon>
        <taxon>Salviinae</taxon>
        <taxon>Salvia</taxon>
        <taxon>Salvia subgen. Calosphace</taxon>
        <taxon>core Calosphace</taxon>
    </lineage>
</organism>
<name>A0A8X8YQG2_SALSN</name>
<dbReference type="PANTHER" id="PTHR12436:SF3">
    <property type="entry name" value="GERMINAL-CENTER ASSOCIATED NUCLEAR PROTEIN"/>
    <property type="match status" value="1"/>
</dbReference>
<dbReference type="Pfam" id="PF03399">
    <property type="entry name" value="SAC3_GANP"/>
    <property type="match status" value="1"/>
</dbReference>
<reference evidence="3" key="1">
    <citation type="submission" date="2018-01" db="EMBL/GenBank/DDBJ databases">
        <authorList>
            <person name="Mao J.F."/>
        </authorList>
    </citation>
    <scope>NUCLEOTIDE SEQUENCE</scope>
    <source>
        <strain evidence="3">Huo1</strain>
        <tissue evidence="3">Leaf</tissue>
    </source>
</reference>
<proteinExistence type="predicted"/>
<dbReference type="InterPro" id="IPR005062">
    <property type="entry name" value="SAC3/GANP/THP3_conserved"/>
</dbReference>
<dbReference type="PANTHER" id="PTHR12436">
    <property type="entry name" value="80 KDA MCM3-ASSOCIATED PROTEIN"/>
    <property type="match status" value="1"/>
</dbReference>
<reference evidence="3" key="2">
    <citation type="submission" date="2020-08" db="EMBL/GenBank/DDBJ databases">
        <title>Plant Genome Project.</title>
        <authorList>
            <person name="Zhang R.-G."/>
        </authorList>
    </citation>
    <scope>NUCLEOTIDE SEQUENCE</scope>
    <source>
        <strain evidence="3">Huo1</strain>
        <tissue evidence="3">Leaf</tissue>
    </source>
</reference>
<evidence type="ECO:0000259" key="2">
    <source>
        <dbReference type="Pfam" id="PF03399"/>
    </source>
</evidence>
<feature type="region of interest" description="Disordered" evidence="1">
    <location>
        <begin position="1"/>
        <end position="53"/>
    </location>
</feature>
<accession>A0A8X8YQG2</accession>
<dbReference type="AlphaFoldDB" id="A0A8X8YQG2"/>
<dbReference type="GO" id="GO:0006406">
    <property type="term" value="P:mRNA export from nucleus"/>
    <property type="evidence" value="ECO:0007669"/>
    <property type="project" value="TreeGrafter"/>
</dbReference>
<protein>
    <recommendedName>
        <fullName evidence="2">SAC3/GANP/THP3 conserved domain-containing protein</fullName>
    </recommendedName>
</protein>
<dbReference type="GO" id="GO:0070390">
    <property type="term" value="C:transcription export complex 2"/>
    <property type="evidence" value="ECO:0007669"/>
    <property type="project" value="TreeGrafter"/>
</dbReference>
<feature type="domain" description="SAC3/GANP/THP3 conserved" evidence="2">
    <location>
        <begin position="81"/>
        <end position="370"/>
    </location>
</feature>
<dbReference type="InterPro" id="IPR045107">
    <property type="entry name" value="SAC3/GANP/THP3"/>
</dbReference>
<dbReference type="Proteomes" id="UP000298416">
    <property type="component" value="Unassembled WGS sequence"/>
</dbReference>
<keyword evidence="4" id="KW-1185">Reference proteome</keyword>
<evidence type="ECO:0000313" key="4">
    <source>
        <dbReference type="Proteomes" id="UP000298416"/>
    </source>
</evidence>
<dbReference type="GO" id="GO:0005737">
    <property type="term" value="C:cytoplasm"/>
    <property type="evidence" value="ECO:0007669"/>
    <property type="project" value="TreeGrafter"/>
</dbReference>
<comment type="caution">
    <text evidence="3">The sequence shown here is derived from an EMBL/GenBank/DDBJ whole genome shotgun (WGS) entry which is preliminary data.</text>
</comment>
<sequence>MANRSPQPYQPRINNSSSSSSYSSHSDSTQSKIPKASNQIYSNKTSSSSSKTGEFSCRIENSYYEDGDQEPPNLIGTCPFMCPLEERQRRERLRDLAVFERLHGNHAKTSPALAVKKFCRTISSKDMKASDVRPVPVLEDTLNYLLDLLHSSDHPFDVVHDFIFDRTRSIRQDLSMQNVVSDQVIHMYERMVKFHIISYHHLHRSSQTPNTASMSHLNLEQLMKALTTLFSLYEVNRASHSASQNEAEFFSLYLLLHLSPDNQVEPLSLWFRRIPSPVMESRAMSFTRRILRYYRLGNYKRFISTTEEEASYLQYCIVEPYISEVRKLALSCISYGGYKLQPYPVEHLSKILMMKESDVEALSVDCALETSDVGTGKGLVSSKQAVINKTSKEYKKYYELDSSRIRRFVFPVNISASTYIKLNAMAAASGKCLAK</sequence>